<feature type="compositionally biased region" description="Low complexity" evidence="1">
    <location>
        <begin position="46"/>
        <end position="55"/>
    </location>
</feature>
<proteinExistence type="predicted"/>
<accession>X1J5S4</accession>
<dbReference type="AlphaFoldDB" id="X1J5S4"/>
<gene>
    <name evidence="2" type="ORF">S03H2_52324</name>
</gene>
<evidence type="ECO:0000313" key="2">
    <source>
        <dbReference type="EMBL" id="GAH65098.1"/>
    </source>
</evidence>
<evidence type="ECO:0000256" key="1">
    <source>
        <dbReference type="SAM" id="MobiDB-lite"/>
    </source>
</evidence>
<dbReference type="EMBL" id="BARU01033236">
    <property type="protein sequence ID" value="GAH65098.1"/>
    <property type="molecule type" value="Genomic_DNA"/>
</dbReference>
<comment type="caution">
    <text evidence="2">The sequence shown here is derived from an EMBL/GenBank/DDBJ whole genome shotgun (WGS) entry which is preliminary data.</text>
</comment>
<feature type="non-terminal residue" evidence="2">
    <location>
        <position position="259"/>
    </location>
</feature>
<protein>
    <submittedName>
        <fullName evidence="2">Uncharacterized protein</fullName>
    </submittedName>
</protein>
<reference evidence="2" key="1">
    <citation type="journal article" date="2014" name="Front. Microbiol.">
        <title>High frequency of phylogenetically diverse reductive dehalogenase-homologous genes in deep subseafloor sedimentary metagenomes.</title>
        <authorList>
            <person name="Kawai M."/>
            <person name="Futagami T."/>
            <person name="Toyoda A."/>
            <person name="Takaki Y."/>
            <person name="Nishi S."/>
            <person name="Hori S."/>
            <person name="Arai W."/>
            <person name="Tsubouchi T."/>
            <person name="Morono Y."/>
            <person name="Uchiyama I."/>
            <person name="Ito T."/>
            <person name="Fujiyama A."/>
            <person name="Inagaki F."/>
            <person name="Takami H."/>
        </authorList>
    </citation>
    <scope>NUCLEOTIDE SEQUENCE</scope>
    <source>
        <strain evidence="2">Expedition CK06-06</strain>
    </source>
</reference>
<sequence>MYLNLALESYAGASAGPPADPRASSPRLRRGAASCPEQKAPGGQVAARSRSSGRALARRSSEGKGLRRLVRNVLELGQVRPRVEVVSRGEPIDGCERNYSRLEEMEIVTLWRDGAFGEGPVDAELVFDGRGYCYDALDGVLLGGNRRVRVRLGAGPHVFARLPYDVKGIAIKASTRGGEIRYRATVETSTRLAGTHVLHRELVDARGRPVPGGSADLLAGRGVAKGSIALAENEPPGEYSLVLRDAATGVVTEMLITKP</sequence>
<feature type="region of interest" description="Disordered" evidence="1">
    <location>
        <begin position="12"/>
        <end position="60"/>
    </location>
</feature>
<organism evidence="2">
    <name type="scientific">marine sediment metagenome</name>
    <dbReference type="NCBI Taxonomy" id="412755"/>
    <lineage>
        <taxon>unclassified sequences</taxon>
        <taxon>metagenomes</taxon>
        <taxon>ecological metagenomes</taxon>
    </lineage>
</organism>
<name>X1J5S4_9ZZZZ</name>